<protein>
    <submittedName>
        <fullName evidence="10">TolC family protein</fullName>
    </submittedName>
</protein>
<keyword evidence="9" id="KW-0732">Signal</keyword>
<evidence type="ECO:0000313" key="10">
    <source>
        <dbReference type="EMBL" id="MCG2614970.1"/>
    </source>
</evidence>
<keyword evidence="6" id="KW-0472">Membrane</keyword>
<sequence>MNTLLSKTRCTILAGALCIAGNASAQPTMLDAYIDSAFANNIVLQQKTISLERAGTALDIAKGWFLPTVSFQMGYQTAGGGRDISLPLGDLLNGAYATLNQLTGTNNFPQLSNQRINFLPHNFYDAKVRTTMPIYNPDIRFNKQIAEQQIVLSEYEVDIYKRQLVQNIKSAYFNYLTALKSISIYRTALDLASEGKRVNQKLLDNGKGLPAYVLRANAEIEQVNAQVNTAEQQAENAKLYFNFLLNREQHTPIDTSYSAEHALSEIGVLLGTEPAPSAREELKALQQAININETVLQMNKQVYMPRLNGVLDLGSQAENWKFNTQSRYYLLGLQLEVPIFAGNRNKNKIRQSELDVRSARLNLEQVRQQLTLGSSAARNNLRSSWQVYTATGKQLEAASSYQRLIDRGYREGTNTFIETIDAHNQFTQAQLLQVINQYKLLNSAAELERETASYLIKK</sequence>
<feature type="coiled-coil region" evidence="8">
    <location>
        <begin position="213"/>
        <end position="240"/>
    </location>
</feature>
<keyword evidence="3" id="KW-0813">Transport</keyword>
<evidence type="ECO:0000256" key="8">
    <source>
        <dbReference type="SAM" id="Coils"/>
    </source>
</evidence>
<evidence type="ECO:0000256" key="4">
    <source>
        <dbReference type="ARBA" id="ARBA00022452"/>
    </source>
</evidence>
<dbReference type="Pfam" id="PF02321">
    <property type="entry name" value="OEP"/>
    <property type="match status" value="2"/>
</dbReference>
<feature type="signal peptide" evidence="9">
    <location>
        <begin position="1"/>
        <end position="25"/>
    </location>
</feature>
<evidence type="ECO:0000256" key="6">
    <source>
        <dbReference type="ARBA" id="ARBA00023136"/>
    </source>
</evidence>
<keyword evidence="5" id="KW-0812">Transmembrane</keyword>
<dbReference type="InterPro" id="IPR051906">
    <property type="entry name" value="TolC-like"/>
</dbReference>
<comment type="caution">
    <text evidence="10">The sequence shown here is derived from an EMBL/GenBank/DDBJ whole genome shotgun (WGS) entry which is preliminary data.</text>
</comment>
<accession>A0ABS9KRS1</accession>
<keyword evidence="4" id="KW-1134">Transmembrane beta strand</keyword>
<dbReference type="PANTHER" id="PTHR30026:SF20">
    <property type="entry name" value="OUTER MEMBRANE PROTEIN TOLC"/>
    <property type="match status" value="1"/>
</dbReference>
<comment type="subcellular location">
    <subcellularLocation>
        <location evidence="1">Cell outer membrane</location>
    </subcellularLocation>
</comment>
<dbReference type="SUPFAM" id="SSF56954">
    <property type="entry name" value="Outer membrane efflux proteins (OEP)"/>
    <property type="match status" value="1"/>
</dbReference>
<keyword evidence="11" id="KW-1185">Reference proteome</keyword>
<dbReference type="Proteomes" id="UP001165367">
    <property type="component" value="Unassembled WGS sequence"/>
</dbReference>
<evidence type="ECO:0000256" key="1">
    <source>
        <dbReference type="ARBA" id="ARBA00004442"/>
    </source>
</evidence>
<name>A0ABS9KRS1_9BACT</name>
<evidence type="ECO:0000313" key="11">
    <source>
        <dbReference type="Proteomes" id="UP001165367"/>
    </source>
</evidence>
<dbReference type="EMBL" id="JAKLTR010000006">
    <property type="protein sequence ID" value="MCG2614970.1"/>
    <property type="molecule type" value="Genomic_DNA"/>
</dbReference>
<proteinExistence type="inferred from homology"/>
<gene>
    <name evidence="10" type="ORF">LZZ85_11785</name>
</gene>
<evidence type="ECO:0000256" key="9">
    <source>
        <dbReference type="SAM" id="SignalP"/>
    </source>
</evidence>
<dbReference type="InterPro" id="IPR003423">
    <property type="entry name" value="OMP_efflux"/>
</dbReference>
<dbReference type="PANTHER" id="PTHR30026">
    <property type="entry name" value="OUTER MEMBRANE PROTEIN TOLC"/>
    <property type="match status" value="1"/>
</dbReference>
<evidence type="ECO:0000256" key="5">
    <source>
        <dbReference type="ARBA" id="ARBA00022692"/>
    </source>
</evidence>
<keyword evidence="8" id="KW-0175">Coiled coil</keyword>
<evidence type="ECO:0000256" key="2">
    <source>
        <dbReference type="ARBA" id="ARBA00007613"/>
    </source>
</evidence>
<evidence type="ECO:0000256" key="7">
    <source>
        <dbReference type="ARBA" id="ARBA00023237"/>
    </source>
</evidence>
<dbReference type="Gene3D" id="1.20.1600.10">
    <property type="entry name" value="Outer membrane efflux proteins (OEP)"/>
    <property type="match status" value="1"/>
</dbReference>
<dbReference type="RefSeq" id="WP_237871880.1">
    <property type="nucleotide sequence ID" value="NZ_JAKLTR010000006.1"/>
</dbReference>
<keyword evidence="7" id="KW-0998">Cell outer membrane</keyword>
<reference evidence="10" key="1">
    <citation type="submission" date="2022-01" db="EMBL/GenBank/DDBJ databases">
        <authorList>
            <person name="Jo J.-H."/>
            <person name="Im W.-T."/>
        </authorList>
    </citation>
    <scope>NUCLEOTIDE SEQUENCE</scope>
    <source>
        <strain evidence="10">NA20</strain>
    </source>
</reference>
<feature type="chain" id="PRO_5045994827" evidence="9">
    <location>
        <begin position="26"/>
        <end position="458"/>
    </location>
</feature>
<comment type="similarity">
    <text evidence="2">Belongs to the outer membrane factor (OMF) (TC 1.B.17) family.</text>
</comment>
<evidence type="ECO:0000256" key="3">
    <source>
        <dbReference type="ARBA" id="ARBA00022448"/>
    </source>
</evidence>
<organism evidence="10 11">
    <name type="scientific">Terrimonas ginsenosidimutans</name>
    <dbReference type="NCBI Taxonomy" id="2908004"/>
    <lineage>
        <taxon>Bacteria</taxon>
        <taxon>Pseudomonadati</taxon>
        <taxon>Bacteroidota</taxon>
        <taxon>Chitinophagia</taxon>
        <taxon>Chitinophagales</taxon>
        <taxon>Chitinophagaceae</taxon>
        <taxon>Terrimonas</taxon>
    </lineage>
</organism>